<dbReference type="HOGENOM" id="CLU_121536_0_0_1"/>
<feature type="compositionally biased region" description="Low complexity" evidence="1">
    <location>
        <begin position="28"/>
        <end position="40"/>
    </location>
</feature>
<proteinExistence type="predicted"/>
<evidence type="ECO:0000313" key="3">
    <source>
        <dbReference type="EMBL" id="CAX41967.1"/>
    </source>
</evidence>
<dbReference type="AlphaFoldDB" id="B9WFE8"/>
<accession>B9WFE8</accession>
<evidence type="ECO:0000256" key="1">
    <source>
        <dbReference type="SAM" id="MobiDB-lite"/>
    </source>
</evidence>
<protein>
    <submittedName>
        <fullName evidence="3">Uncharacterized protein YPL108W homologue, putative</fullName>
    </submittedName>
</protein>
<name>B9WFE8_CANDC</name>
<dbReference type="OrthoDB" id="4082971at2759"/>
<gene>
    <name evidence="2" type="ordered locus">Cd36_40800</name>
    <name evidence="3" type="ORF">CD36_40800</name>
</gene>
<evidence type="ECO:0000313" key="4">
    <source>
        <dbReference type="Proteomes" id="UP000002605"/>
    </source>
</evidence>
<keyword evidence="4" id="KW-1185">Reference proteome</keyword>
<dbReference type="GeneID" id="8047355"/>
<dbReference type="VEuPathDB" id="FungiDB:CD36_40800"/>
<evidence type="ECO:0000313" key="2">
    <source>
        <dbReference type="CGD" id="CAL0000170276"/>
    </source>
</evidence>
<organism evidence="3 4">
    <name type="scientific">Candida dubliniensis (strain CD36 / ATCC MYA-646 / CBS 7987 / NCPF 3949 / NRRL Y-17841)</name>
    <name type="common">Yeast</name>
    <dbReference type="NCBI Taxonomy" id="573826"/>
    <lineage>
        <taxon>Eukaryota</taxon>
        <taxon>Fungi</taxon>
        <taxon>Dikarya</taxon>
        <taxon>Ascomycota</taxon>
        <taxon>Saccharomycotina</taxon>
        <taxon>Pichiomycetes</taxon>
        <taxon>Debaryomycetaceae</taxon>
        <taxon>Candida/Lodderomyces clade</taxon>
        <taxon>Candida</taxon>
    </lineage>
</organism>
<dbReference type="CGD" id="CAL0000170276">
    <property type="gene designation" value="Cd36_40800"/>
</dbReference>
<dbReference type="RefSeq" id="XP_002419752.1">
    <property type="nucleotide sequence ID" value="XM_002419707.1"/>
</dbReference>
<dbReference type="Proteomes" id="UP000002605">
    <property type="component" value="Chromosome 4"/>
</dbReference>
<reference evidence="3 4" key="1">
    <citation type="journal article" date="2009" name="Genome Res.">
        <title>Comparative genomics of the fungal pathogens Candida dubliniensis and Candida albicans.</title>
        <authorList>
            <person name="Jackson A.P."/>
            <person name="Gamble J.A."/>
            <person name="Yeomans T."/>
            <person name="Moran G.P."/>
            <person name="Saunders D."/>
            <person name="Harris D."/>
            <person name="Aslett M."/>
            <person name="Barrell J.F."/>
            <person name="Butler G."/>
            <person name="Citiulo F."/>
            <person name="Coleman D.C."/>
            <person name="de Groot P.W.J."/>
            <person name="Goodwin T.J."/>
            <person name="Quail M.A."/>
            <person name="McQuillan J."/>
            <person name="Munro C.A."/>
            <person name="Pain A."/>
            <person name="Poulter R.T."/>
            <person name="Rajandream M.A."/>
            <person name="Renauld H."/>
            <person name="Spiering M.J."/>
            <person name="Tivey A."/>
            <person name="Gow N.A.R."/>
            <person name="Barrell B."/>
            <person name="Sullivan D.J."/>
            <person name="Berriman M."/>
        </authorList>
    </citation>
    <scope>NUCLEOTIDE SEQUENCE [LARGE SCALE GENOMIC DNA]</scope>
    <source>
        <strain evidence="4">CD36 / ATCC MYA-646 / CBS 7987 / NCPF 3949 / NRRL Y-17841</strain>
    </source>
</reference>
<dbReference type="EMBL" id="FM992691">
    <property type="protein sequence ID" value="CAX41967.1"/>
    <property type="molecule type" value="Genomic_DNA"/>
</dbReference>
<dbReference type="KEGG" id="cdu:CD36_40800"/>
<feature type="region of interest" description="Disordered" evidence="1">
    <location>
        <begin position="19"/>
        <end position="54"/>
    </location>
</feature>
<sequence length="182" mass="21402">MASDSSSILPHEAISGLTLYSDDEDKSSQQQEPKQQESNSTITPSKKKRQRKIQTEEEYNYQLNRWRETGPMINTDTWLNELNLADLDINDKLDRVKLLHVCELHYYKRDYSTCLKVINIGESLYGVDLNKVGHKIKQLHDKQMIEDEDDEEEEEEVKWDKNIEKNIAELYHIKMKCLAKLS</sequence>